<evidence type="ECO:0000313" key="4">
    <source>
        <dbReference type="Proteomes" id="UP000095751"/>
    </source>
</evidence>
<feature type="region of interest" description="Disordered" evidence="1">
    <location>
        <begin position="733"/>
        <end position="758"/>
    </location>
</feature>
<dbReference type="Proteomes" id="UP000095751">
    <property type="component" value="Unassembled WGS sequence"/>
</dbReference>
<evidence type="ECO:0000313" key="3">
    <source>
        <dbReference type="EMBL" id="OEU06033.1"/>
    </source>
</evidence>
<name>A0A1E7EKH6_9STRA</name>
<feature type="compositionally biased region" description="Basic and acidic residues" evidence="1">
    <location>
        <begin position="58"/>
        <end position="82"/>
    </location>
</feature>
<dbReference type="InterPro" id="IPR012337">
    <property type="entry name" value="RNaseH-like_sf"/>
</dbReference>
<dbReference type="Gene3D" id="3.30.420.10">
    <property type="entry name" value="Ribonuclease H-like superfamily/Ribonuclease H"/>
    <property type="match status" value="1"/>
</dbReference>
<keyword evidence="4" id="KW-1185">Reference proteome</keyword>
<proteinExistence type="predicted"/>
<feature type="domain" description="RNase H type-1" evidence="2">
    <location>
        <begin position="338"/>
        <end position="506"/>
    </location>
</feature>
<dbReference type="InParanoid" id="A0A1E7EKH6"/>
<protein>
    <recommendedName>
        <fullName evidence="2">RNase H type-1 domain-containing protein</fullName>
    </recommendedName>
</protein>
<dbReference type="KEGG" id="fcy:FRACYDRAFT_256712"/>
<dbReference type="PROSITE" id="PS50879">
    <property type="entry name" value="RNASE_H_1"/>
    <property type="match status" value="1"/>
</dbReference>
<dbReference type="SUPFAM" id="SSF53098">
    <property type="entry name" value="Ribonuclease H-like"/>
    <property type="match status" value="1"/>
</dbReference>
<evidence type="ECO:0000256" key="1">
    <source>
        <dbReference type="SAM" id="MobiDB-lite"/>
    </source>
</evidence>
<dbReference type="GO" id="GO:0003676">
    <property type="term" value="F:nucleic acid binding"/>
    <property type="evidence" value="ECO:0007669"/>
    <property type="project" value="InterPro"/>
</dbReference>
<organism evidence="3 4">
    <name type="scientific">Fragilariopsis cylindrus CCMP1102</name>
    <dbReference type="NCBI Taxonomy" id="635003"/>
    <lineage>
        <taxon>Eukaryota</taxon>
        <taxon>Sar</taxon>
        <taxon>Stramenopiles</taxon>
        <taxon>Ochrophyta</taxon>
        <taxon>Bacillariophyta</taxon>
        <taxon>Bacillariophyceae</taxon>
        <taxon>Bacillariophycidae</taxon>
        <taxon>Bacillariales</taxon>
        <taxon>Bacillariaceae</taxon>
        <taxon>Fragilariopsis</taxon>
    </lineage>
</organism>
<evidence type="ECO:0000259" key="2">
    <source>
        <dbReference type="PROSITE" id="PS50879"/>
    </source>
</evidence>
<gene>
    <name evidence="3" type="ORF">FRACYDRAFT_256712</name>
</gene>
<reference evidence="3 4" key="1">
    <citation type="submission" date="2016-09" db="EMBL/GenBank/DDBJ databases">
        <title>Extensive genetic diversity and differential bi-allelic expression allows diatom success in the polar Southern Ocean.</title>
        <authorList>
            <consortium name="DOE Joint Genome Institute"/>
            <person name="Mock T."/>
            <person name="Otillar R.P."/>
            <person name="Strauss J."/>
            <person name="Dupont C."/>
            <person name="Frickenhaus S."/>
            <person name="Maumus F."/>
            <person name="Mcmullan M."/>
            <person name="Sanges R."/>
            <person name="Schmutz J."/>
            <person name="Toseland A."/>
            <person name="Valas R."/>
            <person name="Veluchamy A."/>
            <person name="Ward B.J."/>
            <person name="Allen A."/>
            <person name="Barry K."/>
            <person name="Falciatore A."/>
            <person name="Ferrante M."/>
            <person name="Fortunato A.E."/>
            <person name="Gloeckner G."/>
            <person name="Gruber A."/>
            <person name="Hipkin R."/>
            <person name="Janech M."/>
            <person name="Kroth P."/>
            <person name="Leese F."/>
            <person name="Lindquist E."/>
            <person name="Lyon B.R."/>
            <person name="Martin J."/>
            <person name="Mayer C."/>
            <person name="Parker M."/>
            <person name="Quesneville H."/>
            <person name="Raymond J."/>
            <person name="Uhlig C."/>
            <person name="Valentin K.U."/>
            <person name="Worden A.Z."/>
            <person name="Armbrust E.V."/>
            <person name="Bowler C."/>
            <person name="Green B."/>
            <person name="Moulton V."/>
            <person name="Van Oosterhout C."/>
            <person name="Grigoriev I."/>
        </authorList>
    </citation>
    <scope>NUCLEOTIDE SEQUENCE [LARGE SCALE GENOMIC DNA]</scope>
    <source>
        <strain evidence="3 4">CCMP1102</strain>
    </source>
</reference>
<feature type="region of interest" description="Disordered" evidence="1">
    <location>
        <begin position="52"/>
        <end position="119"/>
    </location>
</feature>
<dbReference type="InterPro" id="IPR036397">
    <property type="entry name" value="RNaseH_sf"/>
</dbReference>
<feature type="compositionally biased region" description="Polar residues" evidence="1">
    <location>
        <begin position="108"/>
        <end position="118"/>
    </location>
</feature>
<dbReference type="AlphaFoldDB" id="A0A1E7EKH6"/>
<dbReference type="EMBL" id="KV784432">
    <property type="protein sequence ID" value="OEU06033.1"/>
    <property type="molecule type" value="Genomic_DNA"/>
</dbReference>
<accession>A0A1E7EKH6</accession>
<sequence>MHKIITRAAVGKQKVKEASDNVHPKLNEITQERPGDQSWTVWRKFLKTICKPSSNQDPRFDPRSDPRFKEPSTNPRSKEPSSDPRAGPRFNEPSTKSRLNLYTEPRTEPTTMKNSDTLINHEGLQQRKEEIDKVSIGTYILKYWIGVPYRGIVMNNTGKYYKILYEDHDEEDLNHTEVIQYEKKYRGEGRMTKEVGRRMRLTKPLGDWIVQANDSERLWPFYYSEETDVLYRSYRKEWHTNGEYYYDCHKLADNDTYNYKPDGNVERLPNDATPTDVMDTEDGWRISEHHSIRQQEEQCVESKTIIQYLQSQEEHVSQYYAEINFLTTPFEVYELIKSPRKYNIATDGGAIPLKGSLGFVVANEDGTVLLSCYGQPSGNDPLSFRSEICALLAAAKLLQLITEYYDNQIQCEEPARGKIQVYTDSLSMIKKLGAYDEYPTAHLKTVLNSEWDVLSALSRTLKKFRTYPKLSWVKSHQDDMVFDEKTMPLDAYLNSEADELATIGLKRLQEKPIVPMDPNTCIQFHIEGRTITRNFKNTVREIIQLKPLRKFYCDRFKWSDNIFDLIDWDIFRPVYKKHLATKGIQWIHKFCIKKLPTGERVHQRDHFHDKRCASCLEHEDDNHILQCSKRRSVRKKVVNQINVLRKTVDKNLCDILQEGLMAYFNRDCMSNTMFRIRGGKGMERYKNLIDEQTVIGWDNLLRGKFSKEWRIQQKAYKTRLRLVDPIEYDKIKRAQKRNQEQQNENEPNNNKKTTKSKNKTEEFHGFFQSIVPIILEMWTDRCIDRNTPVLGGRIVAEYESLCKNVTHLYTLREMVLPEDEIKIYDETLLSKLADTNQQLKKWINRWRPVIDHSMKRVKELAQENSKPIWQHFTANKPAKTKVSRKLLKQLKPKKYSNNPLTNVYTRLKKKRSSSRVLPVIKKIKHTVNHLISTLYNKLGKKRSTSREQTALEVGKQIIDDRFGDEPK</sequence>
<dbReference type="OrthoDB" id="55487at2759"/>
<feature type="compositionally biased region" description="Low complexity" evidence="1">
    <location>
        <begin position="740"/>
        <end position="751"/>
    </location>
</feature>
<dbReference type="GO" id="GO:0004523">
    <property type="term" value="F:RNA-DNA hybrid ribonuclease activity"/>
    <property type="evidence" value="ECO:0007669"/>
    <property type="project" value="InterPro"/>
</dbReference>
<dbReference type="InterPro" id="IPR002156">
    <property type="entry name" value="RNaseH_domain"/>
</dbReference>